<evidence type="ECO:0000256" key="1">
    <source>
        <dbReference type="ARBA" id="ARBA00023002"/>
    </source>
</evidence>
<dbReference type="AlphaFoldDB" id="A0A238J369"/>
<dbReference type="GO" id="GO:0050622">
    <property type="term" value="F:glycine dehydrogenase (cyanide-forming) activity"/>
    <property type="evidence" value="ECO:0007669"/>
    <property type="project" value="UniProtKB-EC"/>
</dbReference>
<gene>
    <name evidence="3" type="primary">hcnC</name>
    <name evidence="3" type="ORF">BOA8489_03201</name>
</gene>
<evidence type="ECO:0000259" key="2">
    <source>
        <dbReference type="Pfam" id="PF01266"/>
    </source>
</evidence>
<accession>A0A238J369</accession>
<dbReference type="Pfam" id="PF01266">
    <property type="entry name" value="DAO"/>
    <property type="match status" value="1"/>
</dbReference>
<dbReference type="Proteomes" id="UP000201838">
    <property type="component" value="Unassembled WGS sequence"/>
</dbReference>
<dbReference type="OrthoDB" id="7421214at2"/>
<name>A0A238J369_9RHOB</name>
<dbReference type="GO" id="GO:0005737">
    <property type="term" value="C:cytoplasm"/>
    <property type="evidence" value="ECO:0007669"/>
    <property type="project" value="TreeGrafter"/>
</dbReference>
<dbReference type="PANTHER" id="PTHR13847:SF287">
    <property type="entry name" value="FAD-DEPENDENT OXIDOREDUCTASE DOMAIN-CONTAINING PROTEIN 1"/>
    <property type="match status" value="1"/>
</dbReference>
<dbReference type="EC" id="1.4.99.5" evidence="3"/>
<sequence>MTRVLVIGGGMAGASAAAKISLDAQVTLLEAEPALGYHASGRSAAMFEEHYGTPTTCELNRASRAEHEARGVLSPRGLMLIGKDSDQLQFEADLTTMGMEECAVANAFVRVPILSPDVTRAAIHEDAHDIDTDKLLQGFARDARANGAQVLTGQRVTGISRGTVWKVATDSREFEADILVNAAGAWADQIAEMAGVAPIGLQPNRRSMARLPAPDGHDVSKWPMLFGPGESWYAKPDAGGWIVSPGDEDPMDPMDAWPDDMVLAEGLDRYQQYVTSPVTRLETSWAGLRTFSPDRSLVIGHDPDTDGFFWCAGQGGYGIQSSPAASSCLADLLAGRRPVLRSETVQALSPLRFR</sequence>
<evidence type="ECO:0000313" key="3">
    <source>
        <dbReference type="EMBL" id="SMX25067.1"/>
    </source>
</evidence>
<protein>
    <submittedName>
        <fullName evidence="3">Hydrogen cyanide synthase subunit HcnC</fullName>
        <ecNumber evidence="3">1.4.99.5</ecNumber>
    </submittedName>
</protein>
<proteinExistence type="predicted"/>
<feature type="domain" description="FAD dependent oxidoreductase" evidence="2">
    <location>
        <begin position="3"/>
        <end position="332"/>
    </location>
</feature>
<dbReference type="EMBL" id="FXXQ01000012">
    <property type="protein sequence ID" value="SMX25067.1"/>
    <property type="molecule type" value="Genomic_DNA"/>
</dbReference>
<dbReference type="RefSeq" id="WP_093975273.1">
    <property type="nucleotide sequence ID" value="NZ_FXXQ01000012.1"/>
</dbReference>
<organism evidence="3 4">
    <name type="scientific">Boseongicola aestuarii</name>
    <dbReference type="NCBI Taxonomy" id="1470561"/>
    <lineage>
        <taxon>Bacteria</taxon>
        <taxon>Pseudomonadati</taxon>
        <taxon>Pseudomonadota</taxon>
        <taxon>Alphaproteobacteria</taxon>
        <taxon>Rhodobacterales</taxon>
        <taxon>Paracoccaceae</taxon>
        <taxon>Boseongicola</taxon>
    </lineage>
</organism>
<dbReference type="Gene3D" id="3.30.9.10">
    <property type="entry name" value="D-Amino Acid Oxidase, subunit A, domain 2"/>
    <property type="match status" value="1"/>
</dbReference>
<keyword evidence="4" id="KW-1185">Reference proteome</keyword>
<keyword evidence="1 3" id="KW-0560">Oxidoreductase</keyword>
<dbReference type="SUPFAM" id="SSF51905">
    <property type="entry name" value="FAD/NAD(P)-binding domain"/>
    <property type="match status" value="1"/>
</dbReference>
<evidence type="ECO:0000313" key="4">
    <source>
        <dbReference type="Proteomes" id="UP000201838"/>
    </source>
</evidence>
<dbReference type="PANTHER" id="PTHR13847">
    <property type="entry name" value="SARCOSINE DEHYDROGENASE-RELATED"/>
    <property type="match status" value="1"/>
</dbReference>
<dbReference type="Gene3D" id="3.50.50.60">
    <property type="entry name" value="FAD/NAD(P)-binding domain"/>
    <property type="match status" value="1"/>
</dbReference>
<reference evidence="4" key="1">
    <citation type="submission" date="2017-05" db="EMBL/GenBank/DDBJ databases">
        <authorList>
            <person name="Rodrigo-Torres L."/>
            <person name="Arahal R. D."/>
            <person name="Lucena T."/>
        </authorList>
    </citation>
    <scope>NUCLEOTIDE SEQUENCE [LARGE SCALE GENOMIC DNA]</scope>
    <source>
        <strain evidence="4">CECT 8489</strain>
    </source>
</reference>
<dbReference type="InterPro" id="IPR036188">
    <property type="entry name" value="FAD/NAD-bd_sf"/>
</dbReference>
<dbReference type="InterPro" id="IPR006076">
    <property type="entry name" value="FAD-dep_OxRdtase"/>
</dbReference>